<dbReference type="EMBL" id="MN739980">
    <property type="protein sequence ID" value="QHT81273.1"/>
    <property type="molecule type" value="Genomic_DNA"/>
</dbReference>
<organism evidence="1">
    <name type="scientific">viral metagenome</name>
    <dbReference type="NCBI Taxonomy" id="1070528"/>
    <lineage>
        <taxon>unclassified sequences</taxon>
        <taxon>metagenomes</taxon>
        <taxon>organismal metagenomes</taxon>
    </lineage>
</organism>
<protein>
    <submittedName>
        <fullName evidence="1">Uncharacterized protein</fullName>
    </submittedName>
</protein>
<accession>A0A6C0HMV6</accession>
<proteinExistence type="predicted"/>
<name>A0A6C0HMV6_9ZZZZ</name>
<evidence type="ECO:0000313" key="1">
    <source>
        <dbReference type="EMBL" id="QHT81273.1"/>
    </source>
</evidence>
<sequence>MNLFTKFKQTRKQKNNKTSNRVKKSKFIKFQYGGSLKPSSPIQNDIETLLKICAVHATNYFPEKMKIISGGVFNNKSDDTTARGRIHFALGTMAMPHGHSRDQIEYDNTWENKKYAIIVPLGHLVNQLLNLNCYDTFILGNYNILPDSIIIIPDDEKRIHHDIPDTMKVETYTPGTPIRQTIDEAITKYKYWNIKMENECFTDSIATIIGDDTNTNVNTSIFFESFLSKYPYVSWGSDADSEIGTAFRFHLIDKAIQNGEFNIAQFNYDKLISELTNMKFLPVEAREGWQIKAKQIESKITEQSLIDNMSISITTEFQIKTFANIIFVMPYKEIIEIMELFLKKKFNENISNIIFIILSIFKLIIINFEKDKSNIQRKLNDYLKIYIDNKENYMFLEDCIFSILTDYLYKQHRYLQNALDILKNDDILKLIHINYNLPIKENIIDLTSLETFLGTYPKTKKILDNLQTILNINKILNAKTYGMFEIPESFQQCILMNQYINYYTCLNTPIKDIKTNSILPIGRILSDYIQNSNIHELFTILHLENQYKQLYIDNTFYTSTQTFIEIYNRLIKSLETHPL</sequence>
<reference evidence="1" key="1">
    <citation type="journal article" date="2020" name="Nature">
        <title>Giant virus diversity and host interactions through global metagenomics.</title>
        <authorList>
            <person name="Schulz F."/>
            <person name="Roux S."/>
            <person name="Paez-Espino D."/>
            <person name="Jungbluth S."/>
            <person name="Walsh D.A."/>
            <person name="Denef V.J."/>
            <person name="McMahon K.D."/>
            <person name="Konstantinidis K.T."/>
            <person name="Eloe-Fadrosh E.A."/>
            <person name="Kyrpides N.C."/>
            <person name="Woyke T."/>
        </authorList>
    </citation>
    <scope>NUCLEOTIDE SEQUENCE</scope>
    <source>
        <strain evidence="1">GVMAG-M-3300023184-13</strain>
    </source>
</reference>
<dbReference type="AlphaFoldDB" id="A0A6C0HMV6"/>